<organism evidence="2 3">
    <name type="scientific">Ophiocordyceps sinensis</name>
    <dbReference type="NCBI Taxonomy" id="72228"/>
    <lineage>
        <taxon>Eukaryota</taxon>
        <taxon>Fungi</taxon>
        <taxon>Dikarya</taxon>
        <taxon>Ascomycota</taxon>
        <taxon>Pezizomycotina</taxon>
        <taxon>Sordariomycetes</taxon>
        <taxon>Hypocreomycetidae</taxon>
        <taxon>Hypocreales</taxon>
        <taxon>Ophiocordycipitaceae</taxon>
        <taxon>Ophiocordyceps</taxon>
    </lineage>
</organism>
<sequence length="148" mass="16166">MARTTPTHHCEDDGICALVLSSYYINSTSRTAQDYETDHVDETSSGHAPWCSLPGICEHCSPTRTSTRLAAAWPLIPDILCSRESNGGRSTTPLDLALVATWLTLFPVSLSHYEEVKHTTQAGQELWDISAPGRGAGRSEDGRGREHD</sequence>
<comment type="caution">
    <text evidence="2">The sequence shown here is derived from an EMBL/GenBank/DDBJ whole genome shotgun (WGS) entry which is preliminary data.</text>
</comment>
<dbReference type="AlphaFoldDB" id="A0A8H4LV75"/>
<keyword evidence="3" id="KW-1185">Reference proteome</keyword>
<dbReference type="EMBL" id="JAAVMX010000008">
    <property type="protein sequence ID" value="KAF4505677.1"/>
    <property type="molecule type" value="Genomic_DNA"/>
</dbReference>
<proteinExistence type="predicted"/>
<accession>A0A8H4LV75</accession>
<evidence type="ECO:0000313" key="3">
    <source>
        <dbReference type="Proteomes" id="UP000557566"/>
    </source>
</evidence>
<dbReference type="Proteomes" id="UP000557566">
    <property type="component" value="Unassembled WGS sequence"/>
</dbReference>
<gene>
    <name evidence="2" type="ORF">G6O67_007599</name>
</gene>
<protein>
    <submittedName>
        <fullName evidence="2">Uncharacterized protein</fullName>
    </submittedName>
</protein>
<evidence type="ECO:0000313" key="2">
    <source>
        <dbReference type="EMBL" id="KAF4505677.1"/>
    </source>
</evidence>
<reference evidence="2 3" key="1">
    <citation type="journal article" date="2020" name="Genome Biol. Evol.">
        <title>A new high-quality draft genome assembly of the Chinese cordyceps Ophiocordyceps sinensis.</title>
        <authorList>
            <person name="Shu R."/>
            <person name="Zhang J."/>
            <person name="Meng Q."/>
            <person name="Zhang H."/>
            <person name="Zhou G."/>
            <person name="Li M."/>
            <person name="Wu P."/>
            <person name="Zhao Y."/>
            <person name="Chen C."/>
            <person name="Qin Q."/>
        </authorList>
    </citation>
    <scope>NUCLEOTIDE SEQUENCE [LARGE SCALE GENOMIC DNA]</scope>
    <source>
        <strain evidence="2 3">IOZ07</strain>
    </source>
</reference>
<name>A0A8H4LV75_9HYPO</name>
<feature type="region of interest" description="Disordered" evidence="1">
    <location>
        <begin position="124"/>
        <end position="148"/>
    </location>
</feature>
<evidence type="ECO:0000256" key="1">
    <source>
        <dbReference type="SAM" id="MobiDB-lite"/>
    </source>
</evidence>
<feature type="compositionally biased region" description="Basic and acidic residues" evidence="1">
    <location>
        <begin position="137"/>
        <end position="148"/>
    </location>
</feature>